<organism evidence="3 4">
    <name type="scientific">Mycobacterium tuberculosis</name>
    <dbReference type="NCBI Taxonomy" id="1773"/>
    <lineage>
        <taxon>Bacteria</taxon>
        <taxon>Bacillati</taxon>
        <taxon>Actinomycetota</taxon>
        <taxon>Actinomycetes</taxon>
        <taxon>Mycobacteriales</taxon>
        <taxon>Mycobacteriaceae</taxon>
        <taxon>Mycobacterium</taxon>
        <taxon>Mycobacterium tuberculosis complex</taxon>
    </lineage>
</organism>
<evidence type="ECO:0000313" key="5">
    <source>
        <dbReference type="Proteomes" id="UP000046947"/>
    </source>
</evidence>
<reference evidence="4 5" key="2">
    <citation type="submission" date="2015-03" db="EMBL/GenBank/DDBJ databases">
        <authorList>
            <consortium name="Pathogen Informatics"/>
        </authorList>
    </citation>
    <scope>NUCLEOTIDE SEQUENCE [LARGE SCALE GENOMIC DNA]</scope>
    <source>
        <strain evidence="2 6">Bir 187</strain>
        <strain evidence="1 5">H09601792</strain>
        <strain evidence="4">K00500041</strain>
    </source>
</reference>
<sequence>MVTCIRCRDTGGAAVSAAATCSTLAPHSSATAAAHSALVTWWSPQTPSRTSAWASWACSVKRGLANSSSDTGPAQTSPVLSRLTRTTRAAVSLAIAATAGSSALRTTAPECGTACGSSALVCAMTSREPNSPKCAVPTLSTTPIDGGAISASAAMLP</sequence>
<protein>
    <submittedName>
        <fullName evidence="3">Uncharacterized protein</fullName>
    </submittedName>
</protein>
<accession>A0A0T9FG39</accession>
<evidence type="ECO:0000313" key="1">
    <source>
        <dbReference type="EMBL" id="CFE58729.1"/>
    </source>
</evidence>
<gene>
    <name evidence="1" type="ORF">ERS007688_02725</name>
    <name evidence="3" type="ORF">ERS007703_05256</name>
    <name evidence="2" type="ORF">ERS027661_04592</name>
</gene>
<evidence type="ECO:0000313" key="4">
    <source>
        <dbReference type="Proteomes" id="UP000038802"/>
    </source>
</evidence>
<dbReference type="EMBL" id="CSAE01001272">
    <property type="protein sequence ID" value="COX45897.1"/>
    <property type="molecule type" value="Genomic_DNA"/>
</dbReference>
<dbReference type="AlphaFoldDB" id="A0A0T9FG39"/>
<reference evidence="3" key="1">
    <citation type="submission" date="2015-03" db="EMBL/GenBank/DDBJ databases">
        <authorList>
            <person name="Murphy D."/>
        </authorList>
    </citation>
    <scope>NUCLEOTIDE SEQUENCE [LARGE SCALE GENOMIC DNA]</scope>
    <source>
        <strain evidence="3">K00500041</strain>
    </source>
</reference>
<dbReference type="Proteomes" id="UP000046947">
    <property type="component" value="Unassembled WGS sequence"/>
</dbReference>
<evidence type="ECO:0000313" key="3">
    <source>
        <dbReference type="EMBL" id="COX45897.1"/>
    </source>
</evidence>
<dbReference type="Proteomes" id="UP000049023">
    <property type="component" value="Unassembled WGS sequence"/>
</dbReference>
<evidence type="ECO:0000313" key="6">
    <source>
        <dbReference type="Proteomes" id="UP000049023"/>
    </source>
</evidence>
<evidence type="ECO:0000313" key="2">
    <source>
        <dbReference type="EMBL" id="CKT63156.1"/>
    </source>
</evidence>
<dbReference type="EMBL" id="CNFU01001655">
    <property type="protein sequence ID" value="CKT63156.1"/>
    <property type="molecule type" value="Genomic_DNA"/>
</dbReference>
<dbReference type="Proteomes" id="UP000038802">
    <property type="component" value="Unassembled WGS sequence"/>
</dbReference>
<dbReference type="EMBL" id="CFOH01000493">
    <property type="protein sequence ID" value="CFE58729.1"/>
    <property type="molecule type" value="Genomic_DNA"/>
</dbReference>
<name>A0A0T9FG39_MYCTX</name>
<proteinExistence type="predicted"/>